<protein>
    <submittedName>
        <fullName evidence="1">Uncharacterized protein</fullName>
    </submittedName>
</protein>
<dbReference type="HOGENOM" id="CLU_000288_7_8_1"/>
<proteinExistence type="predicted"/>
<dbReference type="EMBL" id="KI299397">
    <property type="protein sequence ID" value="ERZ97700.1"/>
    <property type="molecule type" value="Genomic_DNA"/>
</dbReference>
<dbReference type="eggNOG" id="ENOG502RVHS">
    <property type="taxonomic scope" value="Eukaryota"/>
</dbReference>
<reference evidence="1" key="1">
    <citation type="submission" date="2013-07" db="EMBL/GenBank/DDBJ databases">
        <title>The genome of an arbuscular mycorrhizal fungus provides insights into the evolution of the oldest plant symbiosis.</title>
        <authorList>
            <consortium name="DOE Joint Genome Institute"/>
            <person name="Tisserant E."/>
            <person name="Malbreil M."/>
            <person name="Kuo A."/>
            <person name="Kohler A."/>
            <person name="Symeonidi A."/>
            <person name="Balestrini R."/>
            <person name="Charron P."/>
            <person name="Duensing N."/>
            <person name="Frei-dit-Frey N."/>
            <person name="Gianinazzi-Pearson V."/>
            <person name="Gilbert B."/>
            <person name="Handa Y."/>
            <person name="Hijri M."/>
            <person name="Kaul R."/>
            <person name="Kawaguchi M."/>
            <person name="Krajinski F."/>
            <person name="Lammers P."/>
            <person name="Lapierre D."/>
            <person name="Masclaux F.G."/>
            <person name="Murat C."/>
            <person name="Morin E."/>
            <person name="Ndikumana S."/>
            <person name="Pagni M."/>
            <person name="Petitpierre D."/>
            <person name="Requena N."/>
            <person name="Rosikiewicz P."/>
            <person name="Riley R."/>
            <person name="Saito K."/>
            <person name="San Clemente H."/>
            <person name="Shapiro H."/>
            <person name="van Tuinen D."/>
            <person name="Becard G."/>
            <person name="Bonfante P."/>
            <person name="Paszkowski U."/>
            <person name="Shachar-Hill Y."/>
            <person name="Young J.P."/>
            <person name="Sanders I.R."/>
            <person name="Henrissat B."/>
            <person name="Rensing S.A."/>
            <person name="Grigoriev I.V."/>
            <person name="Corradi N."/>
            <person name="Roux C."/>
            <person name="Martin F."/>
        </authorList>
    </citation>
    <scope>NUCLEOTIDE SEQUENCE</scope>
    <source>
        <strain evidence="1">DAOM 197198</strain>
    </source>
</reference>
<dbReference type="AlphaFoldDB" id="U9T2V5"/>
<name>U9T2V5_RHIID</name>
<accession>U9T2V5</accession>
<gene>
    <name evidence="1" type="ORF">GLOINDRAFT_11318</name>
</gene>
<evidence type="ECO:0000313" key="1">
    <source>
        <dbReference type="EMBL" id="ERZ97700.1"/>
    </source>
</evidence>
<organism evidence="1">
    <name type="scientific">Rhizophagus irregularis (strain DAOM 181602 / DAOM 197198 / MUCL 43194)</name>
    <name type="common">Arbuscular mycorrhizal fungus</name>
    <name type="synonym">Glomus intraradices</name>
    <dbReference type="NCBI Taxonomy" id="747089"/>
    <lineage>
        <taxon>Eukaryota</taxon>
        <taxon>Fungi</taxon>
        <taxon>Fungi incertae sedis</taxon>
        <taxon>Mucoromycota</taxon>
        <taxon>Glomeromycotina</taxon>
        <taxon>Glomeromycetes</taxon>
        <taxon>Glomerales</taxon>
        <taxon>Glomeraceae</taxon>
        <taxon>Rhizophagus</taxon>
    </lineage>
</organism>
<dbReference type="VEuPathDB" id="FungiDB:RhiirFUN_023390"/>
<sequence length="413" mass="48908">MSYYSECVYKCERCGNYAPSGWCKSCQINDLEKNSTIRMSGNEQIDNFIQKAQLEINNYNNIVEWIPYDQFNNIKELGKDELTTIYSAIWKNGPLQYDYNKCEYSRQQNNKVNLKSYNSKYYTYEFLSQVYVAYSTGNVREFGPNIYGISQNPHAESYIIVFPNGYHCDKCGKKFTVEKWCRSCQISDLEKKFTNWTSGNEKIDNLIQERQLRINFYTDFIVEWIPYDQFKNIEKVNFTDGIYSTIWKDGPLYYDNSKCSYLRKQNKTVNLKYLHNSQNIIDEFLNEIKTYSISKSFCGMSQKLDTKDYILVFLQNETCDKCGRQFTYENTKYCKPCQIDDSGKISTNRISGNKEIDNLIQEMQLNINNHARWKDGPLEYNNSEWKYLRKQNNIVNLKVYNSQSISNEFINEV</sequence>